<name>A0ACC2V0X7_9TREE</name>
<protein>
    <submittedName>
        <fullName evidence="1">Uncharacterized protein</fullName>
    </submittedName>
</protein>
<dbReference type="Proteomes" id="UP001230649">
    <property type="component" value="Unassembled WGS sequence"/>
</dbReference>
<gene>
    <name evidence="1" type="ORF">QFC20_007246</name>
</gene>
<accession>A0ACC2V0X7</accession>
<reference evidence="1" key="1">
    <citation type="submission" date="2023-04" db="EMBL/GenBank/DDBJ databases">
        <title>Draft Genome sequencing of Naganishia species isolated from polar environments using Oxford Nanopore Technology.</title>
        <authorList>
            <person name="Leo P."/>
            <person name="Venkateswaran K."/>
        </authorList>
    </citation>
    <scope>NUCLEOTIDE SEQUENCE</scope>
    <source>
        <strain evidence="1">MNA-CCFEE 5262</strain>
    </source>
</reference>
<organism evidence="1 2">
    <name type="scientific">Naganishia adeliensis</name>
    <dbReference type="NCBI Taxonomy" id="92952"/>
    <lineage>
        <taxon>Eukaryota</taxon>
        <taxon>Fungi</taxon>
        <taxon>Dikarya</taxon>
        <taxon>Basidiomycota</taxon>
        <taxon>Agaricomycotina</taxon>
        <taxon>Tremellomycetes</taxon>
        <taxon>Filobasidiales</taxon>
        <taxon>Filobasidiaceae</taxon>
        <taxon>Naganishia</taxon>
    </lineage>
</organism>
<comment type="caution">
    <text evidence="1">The sequence shown here is derived from an EMBL/GenBank/DDBJ whole genome shotgun (WGS) entry which is preliminary data.</text>
</comment>
<dbReference type="EMBL" id="JASBWS010000163">
    <property type="protein sequence ID" value="KAJ9092978.1"/>
    <property type="molecule type" value="Genomic_DNA"/>
</dbReference>
<keyword evidence="2" id="KW-1185">Reference proteome</keyword>
<sequence>MSSVFVTPDSAVETPPSKLIGKHLVNQGLYGSCAALNVTSRAVHEETIKTLYTVAIAWASKSGGNRSSHQWVLAQIFSPTPLEDELAEQEKDLQQRWDRFASSKGAKDIRPLSSARVLSLPYVFMCSDLSDVIVQRLKTPSADLPLRNLKVSITTFPGSSVMEGQPGMTATMVQFGGFYECGTQDLGALVQAMTLVYADASPAMQEVLDGGRNGIHVDYCADFQEPLLSVKKRTHGAIHQLRSVEGYGPRDLTINCRVGISAVTTAALFLELGLWMVEKGCHTVVEGDFGVGLELRLMYASFENMMECARMFQKACRVYPELAKLKICYRMWNGGSTSMMPEIDKLFSIIRGTYLEVLRTLPISQLGTAAIEIQQTRKRLNVACARAPHSPLKEIACLMWTEMNNAEVLHRDVCPE</sequence>
<evidence type="ECO:0000313" key="1">
    <source>
        <dbReference type="EMBL" id="KAJ9092978.1"/>
    </source>
</evidence>
<evidence type="ECO:0000313" key="2">
    <source>
        <dbReference type="Proteomes" id="UP001230649"/>
    </source>
</evidence>
<proteinExistence type="predicted"/>